<dbReference type="EMBL" id="WVUK01000065">
    <property type="protein sequence ID" value="KAF7488863.1"/>
    <property type="molecule type" value="Genomic_DNA"/>
</dbReference>
<evidence type="ECO:0000256" key="4">
    <source>
        <dbReference type="ARBA" id="ARBA00022547"/>
    </source>
</evidence>
<dbReference type="EnsemblMetazoa" id="SSS_6891s_mrna">
    <property type="protein sequence ID" value="KAF7488863.1"/>
    <property type="gene ID" value="SSS_6891"/>
</dbReference>
<reference evidence="11" key="2">
    <citation type="submission" date="2020-01" db="EMBL/GenBank/DDBJ databases">
        <authorList>
            <person name="Korhonen P.K.K."/>
            <person name="Guangxu M.G."/>
            <person name="Wang T.W."/>
            <person name="Stroehlein A.J.S."/>
            <person name="Young N.D."/>
            <person name="Ang C.-S.A."/>
            <person name="Fernando D.W.F."/>
            <person name="Lu H.L."/>
            <person name="Taylor S.T."/>
            <person name="Ehtesham M.E.M."/>
            <person name="Najaraj S.H.N."/>
            <person name="Harsha G.H.G."/>
            <person name="Madugundu A.M."/>
            <person name="Renuse S.R."/>
            <person name="Holt D.H."/>
            <person name="Pandey A.P."/>
            <person name="Papenfuss A.P."/>
            <person name="Gasser R.B.G."/>
            <person name="Fischer K.F."/>
        </authorList>
    </citation>
    <scope>NUCLEOTIDE SEQUENCE</scope>
    <source>
        <strain evidence="11">SSS_KF_BRIS2020</strain>
    </source>
</reference>
<keyword evidence="3" id="KW-0813">Transport</keyword>
<evidence type="ECO:0000256" key="6">
    <source>
        <dbReference type="ARBA" id="ARBA00023065"/>
    </source>
</evidence>
<dbReference type="Proteomes" id="UP000070412">
    <property type="component" value="Unassembled WGS sequence"/>
</dbReference>
<comment type="subcellular location">
    <subcellularLocation>
        <location evidence="1">Mitochondrion membrane</location>
    </subcellularLocation>
</comment>
<keyword evidence="6" id="KW-0406">Ion transport</keyword>
<dbReference type="GO" id="GO:0006754">
    <property type="term" value="P:ATP biosynthetic process"/>
    <property type="evidence" value="ECO:0007669"/>
    <property type="project" value="UniProtKB-KW"/>
</dbReference>
<keyword evidence="8 10" id="KW-0472">Membrane</keyword>
<evidence type="ECO:0000256" key="8">
    <source>
        <dbReference type="ARBA" id="ARBA00023136"/>
    </source>
</evidence>
<reference evidence="12" key="3">
    <citation type="submission" date="2022-06" db="UniProtKB">
        <authorList>
            <consortium name="EnsemblMetazoa"/>
        </authorList>
    </citation>
    <scope>IDENTIFICATION</scope>
</reference>
<keyword evidence="9" id="KW-0066">ATP synthesis</keyword>
<dbReference type="InterPro" id="IPR019344">
    <property type="entry name" value="F1F0-ATPsyn_F_prd"/>
</dbReference>
<keyword evidence="4" id="KW-0138">CF(0)</keyword>
<keyword evidence="13" id="KW-1185">Reference proteome</keyword>
<evidence type="ECO:0000256" key="2">
    <source>
        <dbReference type="ARBA" id="ARBA00005895"/>
    </source>
</evidence>
<evidence type="ECO:0000313" key="13">
    <source>
        <dbReference type="Proteomes" id="UP000070412"/>
    </source>
</evidence>
<name>A0A834VCT0_SARSC</name>
<dbReference type="OrthoDB" id="8921675at2759"/>
<dbReference type="GO" id="GO:0031966">
    <property type="term" value="C:mitochondrial membrane"/>
    <property type="evidence" value="ECO:0007669"/>
    <property type="project" value="UniProtKB-SubCell"/>
</dbReference>
<evidence type="ECO:0000313" key="11">
    <source>
        <dbReference type="EMBL" id="KAF7488863.1"/>
    </source>
</evidence>
<keyword evidence="10" id="KW-1133">Transmembrane helix</keyword>
<accession>A0A834VCT0</accession>
<evidence type="ECO:0000313" key="12">
    <source>
        <dbReference type="EnsemblMetazoa" id="KAF7488863.1"/>
    </source>
</evidence>
<evidence type="ECO:0000256" key="10">
    <source>
        <dbReference type="SAM" id="Phobius"/>
    </source>
</evidence>
<dbReference type="Pfam" id="PF10206">
    <property type="entry name" value="WRW"/>
    <property type="match status" value="1"/>
</dbReference>
<reference evidence="13" key="1">
    <citation type="journal article" date="2020" name="PLoS Negl. Trop. Dis.">
        <title>High-quality nuclear genome for Sarcoptes scabiei-A critical resource for a neglected parasite.</title>
        <authorList>
            <person name="Korhonen P.K."/>
            <person name="Gasser R.B."/>
            <person name="Ma G."/>
            <person name="Wang T."/>
            <person name="Stroehlein A.J."/>
            <person name="Young N.D."/>
            <person name="Ang C.S."/>
            <person name="Fernando D.D."/>
            <person name="Lu H.C."/>
            <person name="Taylor S."/>
            <person name="Reynolds S.L."/>
            <person name="Mofiz E."/>
            <person name="Najaraj S.H."/>
            <person name="Gowda H."/>
            <person name="Madugundu A."/>
            <person name="Renuse S."/>
            <person name="Holt D."/>
            <person name="Pandey A."/>
            <person name="Papenfuss A.T."/>
            <person name="Fischer K."/>
        </authorList>
    </citation>
    <scope>NUCLEOTIDE SEQUENCE [LARGE SCALE GENOMIC DNA]</scope>
</reference>
<dbReference type="GO" id="GO:0045259">
    <property type="term" value="C:proton-transporting ATP synthase complex"/>
    <property type="evidence" value="ECO:0007669"/>
    <property type="project" value="UniProtKB-KW"/>
</dbReference>
<gene>
    <name evidence="11" type="ORF">SSS_6891</name>
</gene>
<sequence>MPGFYSRYFGNYPAEYNRAIHGPYDPSRYYGRPDTKFTDVKLSELPAWINRRNVHPVAIFQACSRKYYAFINRSAGPLYSSPMRYFFQYITMASIFFYLACYPKNLRHHKNRNIIGK</sequence>
<comment type="similarity">
    <text evidence="2">Belongs to the ATPase F chain family.</text>
</comment>
<evidence type="ECO:0000256" key="3">
    <source>
        <dbReference type="ARBA" id="ARBA00022448"/>
    </source>
</evidence>
<feature type="transmembrane region" description="Helical" evidence="10">
    <location>
        <begin position="85"/>
        <end position="102"/>
    </location>
</feature>
<evidence type="ECO:0000256" key="7">
    <source>
        <dbReference type="ARBA" id="ARBA00023128"/>
    </source>
</evidence>
<evidence type="ECO:0000256" key="1">
    <source>
        <dbReference type="ARBA" id="ARBA00004325"/>
    </source>
</evidence>
<keyword evidence="7" id="KW-0496">Mitochondrion</keyword>
<keyword evidence="5" id="KW-0375">Hydrogen ion transport</keyword>
<keyword evidence="10" id="KW-0812">Transmembrane</keyword>
<dbReference type="AlphaFoldDB" id="A0A834VCT0"/>
<organism evidence="11">
    <name type="scientific">Sarcoptes scabiei</name>
    <name type="common">Itch mite</name>
    <name type="synonym">Acarus scabiei</name>
    <dbReference type="NCBI Taxonomy" id="52283"/>
    <lineage>
        <taxon>Eukaryota</taxon>
        <taxon>Metazoa</taxon>
        <taxon>Ecdysozoa</taxon>
        <taxon>Arthropoda</taxon>
        <taxon>Chelicerata</taxon>
        <taxon>Arachnida</taxon>
        <taxon>Acari</taxon>
        <taxon>Acariformes</taxon>
        <taxon>Sarcoptiformes</taxon>
        <taxon>Astigmata</taxon>
        <taxon>Psoroptidia</taxon>
        <taxon>Sarcoptoidea</taxon>
        <taxon>Sarcoptidae</taxon>
        <taxon>Sarcoptinae</taxon>
        <taxon>Sarcoptes</taxon>
    </lineage>
</organism>
<evidence type="ECO:0000256" key="9">
    <source>
        <dbReference type="ARBA" id="ARBA00023310"/>
    </source>
</evidence>
<protein>
    <submittedName>
        <fullName evidence="11">Putative ATP synthase subunit f, mitochondrial</fullName>
    </submittedName>
</protein>
<evidence type="ECO:0000256" key="5">
    <source>
        <dbReference type="ARBA" id="ARBA00022781"/>
    </source>
</evidence>
<proteinExistence type="inferred from homology"/>
<dbReference type="GO" id="GO:1902600">
    <property type="term" value="P:proton transmembrane transport"/>
    <property type="evidence" value="ECO:0007669"/>
    <property type="project" value="UniProtKB-KW"/>
</dbReference>